<accession>A0AAE0QA18</accession>
<protein>
    <recommendedName>
        <fullName evidence="1">Ig-like domain-containing protein</fullName>
    </recommendedName>
</protein>
<evidence type="ECO:0000259" key="1">
    <source>
        <dbReference type="PROSITE" id="PS50835"/>
    </source>
</evidence>
<dbReference type="Proteomes" id="UP001274896">
    <property type="component" value="Unassembled WGS sequence"/>
</dbReference>
<dbReference type="SMART" id="SM00409">
    <property type="entry name" value="IG"/>
    <property type="match status" value="1"/>
</dbReference>
<reference evidence="2" key="1">
    <citation type="submission" date="2023-06" db="EMBL/GenBank/DDBJ databases">
        <title>Male Hemibagrus guttatus genome.</title>
        <authorList>
            <person name="Bian C."/>
        </authorList>
    </citation>
    <scope>NUCLEOTIDE SEQUENCE</scope>
    <source>
        <strain evidence="2">Male_cb2023</strain>
        <tissue evidence="2">Muscle</tissue>
    </source>
</reference>
<dbReference type="InterPro" id="IPR036179">
    <property type="entry name" value="Ig-like_dom_sf"/>
</dbReference>
<dbReference type="PANTHER" id="PTHR46238">
    <property type="entry name" value="REVERSE TRANSCRIPTASE DOMAIN-CONTAINING PROTEIN"/>
    <property type="match status" value="1"/>
</dbReference>
<evidence type="ECO:0000313" key="3">
    <source>
        <dbReference type="Proteomes" id="UP001274896"/>
    </source>
</evidence>
<dbReference type="Pfam" id="PF07686">
    <property type="entry name" value="V-set"/>
    <property type="match status" value="1"/>
</dbReference>
<dbReference type="InterPro" id="IPR003598">
    <property type="entry name" value="Ig_sub2"/>
</dbReference>
<evidence type="ECO:0000313" key="2">
    <source>
        <dbReference type="EMBL" id="KAK3516411.1"/>
    </source>
</evidence>
<sequence length="259" mass="29227">MPLSGVLCDRKISARIKGKVYRTVVRPAMLYGLETVSLRKRQESELEVAELKMLSALVRGGRTRQEDVVIAANERVKTSDIKELHVKTVKLGEDVTMECSISSVTKKNVFWYRQSSGALPQYFAKPYSGNVSYKFVPGFNDNRFNVDHKFSLNIDNIREDDEGEYFCGELEGSILKFTSGTRLQFEGESCTANMRVFLWLSISRSGVLSITVIILTICHKVLKSRTFFGTTQNIWKNKDNQTTLNLTIVKNEDGGSGSR</sequence>
<name>A0AAE0QA18_9TELE</name>
<dbReference type="InterPro" id="IPR013783">
    <property type="entry name" value="Ig-like_fold"/>
</dbReference>
<dbReference type="Gene3D" id="2.60.40.10">
    <property type="entry name" value="Immunoglobulins"/>
    <property type="match status" value="1"/>
</dbReference>
<dbReference type="CDD" id="cd00099">
    <property type="entry name" value="IgV"/>
    <property type="match status" value="1"/>
</dbReference>
<keyword evidence="3" id="KW-1185">Reference proteome</keyword>
<proteinExistence type="predicted"/>
<feature type="domain" description="Ig-like" evidence="1">
    <location>
        <begin position="92"/>
        <end position="167"/>
    </location>
</feature>
<dbReference type="InterPro" id="IPR013106">
    <property type="entry name" value="Ig_V-set"/>
</dbReference>
<dbReference type="InterPro" id="IPR007110">
    <property type="entry name" value="Ig-like_dom"/>
</dbReference>
<dbReference type="AlphaFoldDB" id="A0AAE0QA18"/>
<dbReference type="SMART" id="SM00406">
    <property type="entry name" value="IGv"/>
    <property type="match status" value="1"/>
</dbReference>
<organism evidence="2 3">
    <name type="scientific">Hemibagrus guttatus</name>
    <dbReference type="NCBI Taxonomy" id="175788"/>
    <lineage>
        <taxon>Eukaryota</taxon>
        <taxon>Metazoa</taxon>
        <taxon>Chordata</taxon>
        <taxon>Craniata</taxon>
        <taxon>Vertebrata</taxon>
        <taxon>Euteleostomi</taxon>
        <taxon>Actinopterygii</taxon>
        <taxon>Neopterygii</taxon>
        <taxon>Teleostei</taxon>
        <taxon>Ostariophysi</taxon>
        <taxon>Siluriformes</taxon>
        <taxon>Bagridae</taxon>
        <taxon>Hemibagrus</taxon>
    </lineage>
</organism>
<dbReference type="SUPFAM" id="SSF48726">
    <property type="entry name" value="Immunoglobulin"/>
    <property type="match status" value="1"/>
</dbReference>
<dbReference type="InterPro" id="IPR003599">
    <property type="entry name" value="Ig_sub"/>
</dbReference>
<gene>
    <name evidence="2" type="ORF">QTP70_010740</name>
</gene>
<dbReference type="EMBL" id="JAUCMX010000019">
    <property type="protein sequence ID" value="KAK3516411.1"/>
    <property type="molecule type" value="Genomic_DNA"/>
</dbReference>
<dbReference type="PANTHER" id="PTHR46238:SF8">
    <property type="entry name" value="ENDONUCLEASE_EXONUCLEASE_PHOSPHATASE DOMAIN-CONTAINING PROTEIN"/>
    <property type="match status" value="1"/>
</dbReference>
<dbReference type="PROSITE" id="PS50835">
    <property type="entry name" value="IG_LIKE"/>
    <property type="match status" value="1"/>
</dbReference>
<dbReference type="SMART" id="SM00408">
    <property type="entry name" value="IGc2"/>
    <property type="match status" value="1"/>
</dbReference>
<comment type="caution">
    <text evidence="2">The sequence shown here is derived from an EMBL/GenBank/DDBJ whole genome shotgun (WGS) entry which is preliminary data.</text>
</comment>